<evidence type="ECO:0000256" key="3">
    <source>
        <dbReference type="ARBA" id="ARBA00022692"/>
    </source>
</evidence>
<sequence length="434" mass="46643">MAISGFGGGNCQMAAFALSELLPNKWRHIGVIIADITTIMAVIIGPASGRLGIEHGNWQWNFWAAAIAQFLSFLGLLFLYFPPAHPYGIPIHQMVKEIDYVGGILFIVGAVPLLIGIVYTTIFPSNNAHVVAPLVIGFFFIICFACWERFAKLKHPLTPTYVFTSSHGRDFTAPAIALGVVNMFYYSSSILWPTMINTFYTDGGADWRYGIALSLPQGFAILTGAGSLAIFGRSIRNWQWQLTGSVFFMVFFGSLLALATQHNKSLMIAFVFLSQTGYGWAIYLAIAVSQMGVEHKDLGISGGISGVVRFAAGSIAAAVYTTILTNTTNTWIMKLVPSAAVAAGLPESQIAALMKVVGTSALAKEFGTKVAAAVANAVAEATVHGIRIVAFTSLAFGVVGIIASACCKDVDAKMNNKIEVYLENTEMASRNRNH</sequence>
<feature type="transmembrane region" description="Helical" evidence="6">
    <location>
        <begin position="168"/>
        <end position="187"/>
    </location>
</feature>
<comment type="subcellular location">
    <subcellularLocation>
        <location evidence="1">Membrane</location>
        <topology evidence="1">Multi-pass membrane protein</topology>
    </subcellularLocation>
</comment>
<accession>A0AAN6DXV5</accession>
<dbReference type="GO" id="GO:0022857">
    <property type="term" value="F:transmembrane transporter activity"/>
    <property type="evidence" value="ECO:0007669"/>
    <property type="project" value="InterPro"/>
</dbReference>
<dbReference type="InterPro" id="IPR036259">
    <property type="entry name" value="MFS_trans_sf"/>
</dbReference>
<dbReference type="EMBL" id="MU404353">
    <property type="protein sequence ID" value="KAI1614621.1"/>
    <property type="molecule type" value="Genomic_DNA"/>
</dbReference>
<name>A0AAN6DXV5_9EURO</name>
<evidence type="ECO:0000256" key="6">
    <source>
        <dbReference type="SAM" id="Phobius"/>
    </source>
</evidence>
<gene>
    <name evidence="7" type="ORF">EDD36DRAFT_436476</name>
</gene>
<feature type="transmembrane region" description="Helical" evidence="6">
    <location>
        <begin position="266"/>
        <end position="286"/>
    </location>
</feature>
<dbReference type="Gene3D" id="1.20.1250.20">
    <property type="entry name" value="MFS general substrate transporter like domains"/>
    <property type="match status" value="1"/>
</dbReference>
<proteinExistence type="predicted"/>
<keyword evidence="3 6" id="KW-0812">Transmembrane</keyword>
<feature type="transmembrane region" description="Helical" evidence="6">
    <location>
        <begin position="242"/>
        <end position="260"/>
    </location>
</feature>
<dbReference type="InterPro" id="IPR010573">
    <property type="entry name" value="MFS_Str1/Tri12-like"/>
</dbReference>
<dbReference type="AlphaFoldDB" id="A0AAN6DXV5"/>
<dbReference type="Proteomes" id="UP001203852">
    <property type="component" value="Unassembled WGS sequence"/>
</dbReference>
<keyword evidence="4 6" id="KW-1133">Transmembrane helix</keyword>
<keyword evidence="5 6" id="KW-0472">Membrane</keyword>
<feature type="transmembrane region" description="Helical" evidence="6">
    <location>
        <begin position="207"/>
        <end position="230"/>
    </location>
</feature>
<feature type="transmembrane region" description="Helical" evidence="6">
    <location>
        <begin position="100"/>
        <end position="122"/>
    </location>
</feature>
<dbReference type="Pfam" id="PF06609">
    <property type="entry name" value="TRI12"/>
    <property type="match status" value="1"/>
</dbReference>
<feature type="transmembrane region" description="Helical" evidence="6">
    <location>
        <begin position="128"/>
        <end position="147"/>
    </location>
</feature>
<protein>
    <submittedName>
        <fullName evidence="7">Fungal trichothecene efflux pump</fullName>
    </submittedName>
</protein>
<reference evidence="7" key="1">
    <citation type="journal article" date="2022" name="bioRxiv">
        <title>Deciphering the potential niche of two novel black yeast fungi from a biological soil crust based on their genomes, phenotypes, and melanin regulation.</title>
        <authorList>
            <consortium name="DOE Joint Genome Institute"/>
            <person name="Carr E.C."/>
            <person name="Barton Q."/>
            <person name="Grambo S."/>
            <person name="Sullivan M."/>
            <person name="Renfro C.M."/>
            <person name="Kuo A."/>
            <person name="Pangilinan J."/>
            <person name="Lipzen A."/>
            <person name="Keymanesh K."/>
            <person name="Savage E."/>
            <person name="Barry K."/>
            <person name="Grigoriev I.V."/>
            <person name="Riekhof W.R."/>
            <person name="Harris S.S."/>
        </authorList>
    </citation>
    <scope>NUCLEOTIDE SEQUENCE</scope>
    <source>
        <strain evidence="7">JF 03-4F</strain>
    </source>
</reference>
<dbReference type="PANTHER" id="PTHR23501">
    <property type="entry name" value="MAJOR FACILITATOR SUPERFAMILY"/>
    <property type="match status" value="1"/>
</dbReference>
<evidence type="ECO:0000313" key="8">
    <source>
        <dbReference type="Proteomes" id="UP001203852"/>
    </source>
</evidence>
<feature type="transmembrane region" description="Helical" evidence="6">
    <location>
        <begin position="60"/>
        <end position="80"/>
    </location>
</feature>
<feature type="transmembrane region" description="Helical" evidence="6">
    <location>
        <begin position="388"/>
        <end position="407"/>
    </location>
</feature>
<feature type="transmembrane region" description="Helical" evidence="6">
    <location>
        <begin position="29"/>
        <end position="48"/>
    </location>
</feature>
<evidence type="ECO:0000256" key="4">
    <source>
        <dbReference type="ARBA" id="ARBA00022989"/>
    </source>
</evidence>
<evidence type="ECO:0000256" key="2">
    <source>
        <dbReference type="ARBA" id="ARBA00022448"/>
    </source>
</evidence>
<keyword evidence="2" id="KW-0813">Transport</keyword>
<feature type="transmembrane region" description="Helical" evidence="6">
    <location>
        <begin position="298"/>
        <end position="323"/>
    </location>
</feature>
<organism evidence="7 8">
    <name type="scientific">Exophiala viscosa</name>
    <dbReference type="NCBI Taxonomy" id="2486360"/>
    <lineage>
        <taxon>Eukaryota</taxon>
        <taxon>Fungi</taxon>
        <taxon>Dikarya</taxon>
        <taxon>Ascomycota</taxon>
        <taxon>Pezizomycotina</taxon>
        <taxon>Eurotiomycetes</taxon>
        <taxon>Chaetothyriomycetidae</taxon>
        <taxon>Chaetothyriales</taxon>
        <taxon>Herpotrichiellaceae</taxon>
        <taxon>Exophiala</taxon>
    </lineage>
</organism>
<dbReference type="PANTHER" id="PTHR23501:SF195">
    <property type="entry name" value="PEP5"/>
    <property type="match status" value="1"/>
</dbReference>
<dbReference type="GO" id="GO:0005886">
    <property type="term" value="C:plasma membrane"/>
    <property type="evidence" value="ECO:0007669"/>
    <property type="project" value="TreeGrafter"/>
</dbReference>
<keyword evidence="8" id="KW-1185">Reference proteome</keyword>
<evidence type="ECO:0000256" key="5">
    <source>
        <dbReference type="ARBA" id="ARBA00023136"/>
    </source>
</evidence>
<evidence type="ECO:0000313" key="7">
    <source>
        <dbReference type="EMBL" id="KAI1614621.1"/>
    </source>
</evidence>
<comment type="caution">
    <text evidence="7">The sequence shown here is derived from an EMBL/GenBank/DDBJ whole genome shotgun (WGS) entry which is preliminary data.</text>
</comment>
<dbReference type="SUPFAM" id="SSF103473">
    <property type="entry name" value="MFS general substrate transporter"/>
    <property type="match status" value="1"/>
</dbReference>
<evidence type="ECO:0000256" key="1">
    <source>
        <dbReference type="ARBA" id="ARBA00004141"/>
    </source>
</evidence>